<evidence type="ECO:0000256" key="1">
    <source>
        <dbReference type="ARBA" id="ARBA00022729"/>
    </source>
</evidence>
<dbReference type="Proteomes" id="UP001626537">
    <property type="component" value="Chromosome"/>
</dbReference>
<sequence>MVTNNKRPEPGRRRILKQAGSLLAASSLGFPAIISARDAKPTVRVLGTHVTLQEPIRQRAEQDLGINLQFSPGGSAQVLFKASMDPSSFDLYEQWSNSMRVLWQSRAIQTIDPGRIEYWDEINPLSKTGRLSPNDAIGAGDAPHLLLYVQADGSLGSTPTSEIAYLPYVHNADSLGYNPDRIPEGEPYKSESWGWLLDPQHRGRVAIVNAPSIGVFDLALAAQARGLMAFDDIGNMSREEVNQLFDILMRFKADGHFRGFWNSVPHSAKLMTRGEVDVQSMFSPGVSMVRSAGTRCLYAAPKEGYRAWQGVMCLSRETRGEQEDAAYQYMNWWLSGWPGAFISRQGYYISNPSRSKGLMPEHEWNYWYEGHAASGPLTGPDGNVTVQPGEKRRGGSYTQRFSNIAVWNTVMPTFDLTVQRWNEFVIA</sequence>
<keyword evidence="3" id="KW-1185">Reference proteome</keyword>
<reference evidence="2 3" key="1">
    <citation type="submission" date="2023-10" db="EMBL/GenBank/DDBJ databases">
        <title>Two novel species belonging to the OM43/NOR5 clade.</title>
        <authorList>
            <person name="Park M."/>
        </authorList>
    </citation>
    <scope>NUCLEOTIDE SEQUENCE [LARGE SCALE GENOMIC DNA]</scope>
    <source>
        <strain evidence="2 3">IMCC43200</strain>
    </source>
</reference>
<protein>
    <submittedName>
        <fullName evidence="2">Extracellular solute-binding protein</fullName>
    </submittedName>
</protein>
<gene>
    <name evidence="2" type="ORF">R0135_07965</name>
</gene>
<evidence type="ECO:0000313" key="2">
    <source>
        <dbReference type="EMBL" id="WOJ95096.1"/>
    </source>
</evidence>
<dbReference type="Pfam" id="PF13416">
    <property type="entry name" value="SBP_bac_8"/>
    <property type="match status" value="1"/>
</dbReference>
<organism evidence="2 3">
    <name type="scientific">Congregibacter variabilis</name>
    <dbReference type="NCBI Taxonomy" id="3081200"/>
    <lineage>
        <taxon>Bacteria</taxon>
        <taxon>Pseudomonadati</taxon>
        <taxon>Pseudomonadota</taxon>
        <taxon>Gammaproteobacteria</taxon>
        <taxon>Cellvibrionales</taxon>
        <taxon>Halieaceae</taxon>
        <taxon>Congregibacter</taxon>
    </lineage>
</organism>
<dbReference type="PANTHER" id="PTHR30222:SF17">
    <property type="entry name" value="SPERMIDINE_PUTRESCINE-BINDING PERIPLASMIC PROTEIN"/>
    <property type="match status" value="1"/>
</dbReference>
<keyword evidence="1" id="KW-0732">Signal</keyword>
<accession>A0ABZ0I748</accession>
<dbReference type="RefSeq" id="WP_407349729.1">
    <property type="nucleotide sequence ID" value="NZ_CP136864.1"/>
</dbReference>
<name>A0ABZ0I748_9GAMM</name>
<dbReference type="SUPFAM" id="SSF53850">
    <property type="entry name" value="Periplasmic binding protein-like II"/>
    <property type="match status" value="1"/>
</dbReference>
<proteinExistence type="predicted"/>
<dbReference type="InterPro" id="IPR006059">
    <property type="entry name" value="SBP"/>
</dbReference>
<dbReference type="EMBL" id="CP136864">
    <property type="protein sequence ID" value="WOJ95096.1"/>
    <property type="molecule type" value="Genomic_DNA"/>
</dbReference>
<dbReference type="Gene3D" id="3.40.190.10">
    <property type="entry name" value="Periplasmic binding protein-like II"/>
    <property type="match status" value="2"/>
</dbReference>
<dbReference type="PANTHER" id="PTHR30222">
    <property type="entry name" value="SPERMIDINE/PUTRESCINE-BINDING PERIPLASMIC PROTEIN"/>
    <property type="match status" value="1"/>
</dbReference>
<evidence type="ECO:0000313" key="3">
    <source>
        <dbReference type="Proteomes" id="UP001626537"/>
    </source>
</evidence>